<evidence type="ECO:0000313" key="1">
    <source>
        <dbReference type="EMBL" id="KAG0481122.1"/>
    </source>
</evidence>
<dbReference type="Proteomes" id="UP000636800">
    <property type="component" value="Chromosome 5"/>
</dbReference>
<name>A0A835R837_VANPL</name>
<reference evidence="1 2" key="1">
    <citation type="journal article" date="2020" name="Nat. Food">
        <title>A phased Vanilla planifolia genome enables genetic improvement of flavour and production.</title>
        <authorList>
            <person name="Hasing T."/>
            <person name="Tang H."/>
            <person name="Brym M."/>
            <person name="Khazi F."/>
            <person name="Huang T."/>
            <person name="Chambers A.H."/>
        </authorList>
    </citation>
    <scope>NUCLEOTIDE SEQUENCE [LARGE SCALE GENOMIC DNA]</scope>
    <source>
        <tissue evidence="1">Leaf</tissue>
    </source>
</reference>
<organism evidence="1 2">
    <name type="scientific">Vanilla planifolia</name>
    <name type="common">Vanilla</name>
    <dbReference type="NCBI Taxonomy" id="51239"/>
    <lineage>
        <taxon>Eukaryota</taxon>
        <taxon>Viridiplantae</taxon>
        <taxon>Streptophyta</taxon>
        <taxon>Embryophyta</taxon>
        <taxon>Tracheophyta</taxon>
        <taxon>Spermatophyta</taxon>
        <taxon>Magnoliopsida</taxon>
        <taxon>Liliopsida</taxon>
        <taxon>Asparagales</taxon>
        <taxon>Orchidaceae</taxon>
        <taxon>Vanilloideae</taxon>
        <taxon>Vanilleae</taxon>
        <taxon>Vanilla</taxon>
    </lineage>
</organism>
<accession>A0A835R837</accession>
<keyword evidence="2" id="KW-1185">Reference proteome</keyword>
<dbReference type="AntiFam" id="ANF00226">
    <property type="entry name" value="Shadow ORF (opposite pknB)"/>
</dbReference>
<dbReference type="EMBL" id="JADCNL010000005">
    <property type="protein sequence ID" value="KAG0481122.1"/>
    <property type="molecule type" value="Genomic_DNA"/>
</dbReference>
<protein>
    <submittedName>
        <fullName evidence="1">Uncharacterized protein</fullName>
    </submittedName>
</protein>
<evidence type="ECO:0000313" key="2">
    <source>
        <dbReference type="Proteomes" id="UP000636800"/>
    </source>
</evidence>
<dbReference type="OrthoDB" id="938668at2759"/>
<sequence length="151" mass="16153">MEDLVDGYTRLGIGIKQAADEVPDLRGGPFRATILTTVDLAVQRHEIGVVEREVAGDEDVKDNTAGPDINGGGAVALLSKYLRRHEGRGAAKRVEESVGPNLVWEGREAKIGNLKIAVLVDQKVLELEVAVEDAAGVAIPDRGHELLEEPS</sequence>
<proteinExistence type="predicted"/>
<comment type="caution">
    <text evidence="1">The sequence shown here is derived from an EMBL/GenBank/DDBJ whole genome shotgun (WGS) entry which is preliminary data.</text>
</comment>
<dbReference type="AlphaFoldDB" id="A0A835R837"/>
<gene>
    <name evidence="1" type="ORF">HPP92_011980</name>
</gene>